<protein>
    <submittedName>
        <fullName evidence="1">Uncharacterized protein</fullName>
    </submittedName>
</protein>
<sequence length="65" mass="7372">MGIFEPQRPLVVAEGKYLVEDRLEAAVLAAFIRGDTLLEKSSVRIKLRFQKVRDVRFGQPVFPAV</sequence>
<evidence type="ECO:0000313" key="1">
    <source>
        <dbReference type="EMBL" id="OPZ93680.1"/>
    </source>
</evidence>
<accession>A0A1V5ML74</accession>
<dbReference type="EMBL" id="MWAK01000012">
    <property type="protein sequence ID" value="OPZ93680.1"/>
    <property type="molecule type" value="Genomic_DNA"/>
</dbReference>
<name>A0A1V5ML74_UNCT6</name>
<gene>
    <name evidence="1" type="ORF">BWY73_00168</name>
</gene>
<reference evidence="1" key="1">
    <citation type="submission" date="2017-02" db="EMBL/GenBank/DDBJ databases">
        <title>Delving into the versatile metabolic prowess of the omnipresent phylum Bacteroidetes.</title>
        <authorList>
            <person name="Nobu M.K."/>
            <person name="Mei R."/>
            <person name="Narihiro T."/>
            <person name="Kuroda K."/>
            <person name="Liu W.-T."/>
        </authorList>
    </citation>
    <scope>NUCLEOTIDE SEQUENCE</scope>
    <source>
        <strain evidence="1">ADurb.Bin417</strain>
    </source>
</reference>
<dbReference type="Proteomes" id="UP000485484">
    <property type="component" value="Unassembled WGS sequence"/>
</dbReference>
<comment type="caution">
    <text evidence="1">The sequence shown here is derived from an EMBL/GenBank/DDBJ whole genome shotgun (WGS) entry which is preliminary data.</text>
</comment>
<dbReference type="AlphaFoldDB" id="A0A1V5ML74"/>
<organism evidence="1">
    <name type="scientific">candidate division TA06 bacterium ADurb.Bin417</name>
    <dbReference type="NCBI Taxonomy" id="1852828"/>
    <lineage>
        <taxon>Bacteria</taxon>
        <taxon>Bacteria division TA06</taxon>
    </lineage>
</organism>
<proteinExistence type="predicted"/>